<feature type="domain" description="Protein kinase" evidence="9">
    <location>
        <begin position="547"/>
        <end position="840"/>
    </location>
</feature>
<dbReference type="PANTHER" id="PTHR24056:SF546">
    <property type="entry name" value="CYCLIN-DEPENDENT KINASE 12"/>
    <property type="match status" value="1"/>
</dbReference>
<keyword evidence="4 7" id="KW-0547">Nucleotide-binding</keyword>
<dbReference type="Pfam" id="PF00069">
    <property type="entry name" value="Pkinase"/>
    <property type="match status" value="1"/>
</dbReference>
<feature type="compositionally biased region" description="Polar residues" evidence="8">
    <location>
        <begin position="1149"/>
        <end position="1164"/>
    </location>
</feature>
<feature type="compositionally biased region" description="Polar residues" evidence="8">
    <location>
        <begin position="1308"/>
        <end position="1318"/>
    </location>
</feature>
<feature type="compositionally biased region" description="Basic and acidic residues" evidence="8">
    <location>
        <begin position="86"/>
        <end position="101"/>
    </location>
</feature>
<evidence type="ECO:0000256" key="2">
    <source>
        <dbReference type="ARBA" id="ARBA00022527"/>
    </source>
</evidence>
<comment type="similarity">
    <text evidence="1">Belongs to the protein kinase superfamily. CMGC Ser/Thr protein kinase family. CDC2/CDKX subfamily.</text>
</comment>
<sequence>MPSSKNRRKRSQSRGQTPSAKSRHSSQKRRDHKERRERKEPDSSQSGSSSKHRSSKEHGSSKSEHGHRKHKKSSRHKRSQKHKRLKDQDDRKKQDKVKPLVEYDLISSDSEDFSVVDGGSSSPANRSRVTSDSDKRPSSRDASPATALNIYRNENLHDRNSPMRMQHGEGSSYSGRNRNIRTRSSTPEPPRAYRQRTPSPPMRRVDIRRRVSPIPRRNASPVYRRTPPSPRYRRTPSPRYRRSPSPRYRERRTPSPRYRRTPSPISYNRSRSPYRRGRSPSRSPTYSRRRRSRFTRSRSRSPYGRSRRSHSRTRSRSSSPRKTTLLRSGLGAEIHKRKRAEASRTNSPFDMKKAKPKKTSPTKSAKGQKAKTKDVVPVKELPEPEVYQQIPVVNEIPNTHVPVLPEEPVAAPPPAIEAPAPPPLPPPPEKPPLPPVSTLPPLPLPPMGPVDDYMEEEEDEIDTPPPKKRAKQSPAAPTFREEYRSLKDLPMPPLPGGGVSSGCGDSDSTPTTPAKMLTPRLLKKKRPRIPWAASCDSGWGERCVDVFDIVSQIGEGTYGQVYKAKDKKTGELVALKKVRTDNEKEGFPITAVREIKILRQLNHANIVCLREIVTDKQDAMDFRKDKGAFYLVFEYMDHDLMGLLESGLVNLSEDDIRCFMKQLLDGLCYCHKKNFLHRDIKCSNILLNNKGQIKLGDFGLARLYHAEDKSPYTNKVITLWYRPPELLLGEERYGPSIDIWSFGCILGELFTKKPIFQANQEIAQFELISRTCGTPCPAVWPDVIKLPYFNTIKAKKQYRRRLREEFQFMPSGALDLMDNMLTLDPSKRIAADTALDCNWLKALDANKMRPPSLPTWQDCHELWSKRRRRKGTSQPSEEVVKPPPVPATGAPQKLPPDASKEAGKVCENTSSSDVPTDSKPSSQVAGGPSVKTETSQVHNVITLLRSQPGLNTSQLAQLLNVRMDPSTTQLLENLNMQLLLAAAAAQSQLDGEGMDLTAQAALNASLLAVLAKASTALSASTRLSQGQGKEPVQPGTEQQQQQQQKVSVSVSSSHASSTSSLSQFTQSFASFPSDSATINTSGSSSLEGVRVHTGNVSQVSTPTGGGGGEISAKTTDGGYGRSYSQQSSMELDPATPVESEPIIHVEQPPSKQENANVEQSQNEKTVLLQQQQGQQQQQQPPPLYEGVKAALAQMLAQQAQGAAQVPPQNVAPPTTQPSVTLPKPPEPPAPVYNQQASGSVSQGSLSTNSRGVSKQAVAPTVEDPTNIPGEDPKAKGFNGGNVANTNELGGVPLRLKVQKYINQHQKVAQEQAANTQTDFPIGRGMGVFRGRARGRGRGAEDRGRGSGNFQAGPL</sequence>
<dbReference type="InterPro" id="IPR050108">
    <property type="entry name" value="CDK"/>
</dbReference>
<dbReference type="GeneID" id="100373260"/>
<feature type="region of interest" description="Disordered" evidence="8">
    <location>
        <begin position="1200"/>
        <end position="1281"/>
    </location>
</feature>
<dbReference type="InterPro" id="IPR017441">
    <property type="entry name" value="Protein_kinase_ATP_BS"/>
</dbReference>
<name>A0ABM0M5X2_SACKO</name>
<feature type="compositionally biased region" description="Basic residues" evidence="8">
    <location>
        <begin position="231"/>
        <end position="244"/>
    </location>
</feature>
<keyword evidence="6 7" id="KW-0067">ATP-binding</keyword>
<dbReference type="InterPro" id="IPR011009">
    <property type="entry name" value="Kinase-like_dom_sf"/>
</dbReference>
<evidence type="ECO:0000256" key="4">
    <source>
        <dbReference type="ARBA" id="ARBA00022741"/>
    </source>
</evidence>
<organism evidence="10 11">
    <name type="scientific">Saccoglossus kowalevskii</name>
    <name type="common">Acorn worm</name>
    <dbReference type="NCBI Taxonomy" id="10224"/>
    <lineage>
        <taxon>Eukaryota</taxon>
        <taxon>Metazoa</taxon>
        <taxon>Hemichordata</taxon>
        <taxon>Enteropneusta</taxon>
        <taxon>Harrimaniidae</taxon>
        <taxon>Saccoglossus</taxon>
    </lineage>
</organism>
<dbReference type="Gene3D" id="3.30.200.20">
    <property type="entry name" value="Phosphorylase Kinase, domain 1"/>
    <property type="match status" value="1"/>
</dbReference>
<feature type="compositionally biased region" description="Polar residues" evidence="8">
    <location>
        <begin position="1232"/>
        <end position="1252"/>
    </location>
</feature>
<evidence type="ECO:0000256" key="6">
    <source>
        <dbReference type="ARBA" id="ARBA00022840"/>
    </source>
</evidence>
<feature type="compositionally biased region" description="Low complexity" evidence="8">
    <location>
        <begin position="261"/>
        <end position="271"/>
    </location>
</feature>
<proteinExistence type="inferred from homology"/>
<keyword evidence="5" id="KW-0418">Kinase</keyword>
<evidence type="ECO:0000259" key="9">
    <source>
        <dbReference type="PROSITE" id="PS50011"/>
    </source>
</evidence>
<feature type="compositionally biased region" description="Low complexity" evidence="8">
    <location>
        <begin position="1200"/>
        <end position="1217"/>
    </location>
</feature>
<dbReference type="PROSITE" id="PS50011">
    <property type="entry name" value="PROTEIN_KINASE_DOM"/>
    <property type="match status" value="1"/>
</dbReference>
<reference evidence="11" key="1">
    <citation type="submission" date="2025-08" db="UniProtKB">
        <authorList>
            <consortium name="RefSeq"/>
        </authorList>
    </citation>
    <scope>IDENTIFICATION</scope>
    <source>
        <tissue evidence="11">Testes</tissue>
    </source>
</reference>
<dbReference type="PROSITE" id="PS00107">
    <property type="entry name" value="PROTEIN_KINASE_ATP"/>
    <property type="match status" value="1"/>
</dbReference>
<evidence type="ECO:0000256" key="1">
    <source>
        <dbReference type="ARBA" id="ARBA00006485"/>
    </source>
</evidence>
<feature type="compositionally biased region" description="Basic residues" evidence="8">
    <location>
        <begin position="65"/>
        <end position="85"/>
    </location>
</feature>
<feature type="compositionally biased region" description="Pro residues" evidence="8">
    <location>
        <begin position="410"/>
        <end position="448"/>
    </location>
</feature>
<dbReference type="PANTHER" id="PTHR24056">
    <property type="entry name" value="CELL DIVISION PROTEIN KINASE"/>
    <property type="match status" value="1"/>
</dbReference>
<keyword evidence="2" id="KW-0723">Serine/threonine-protein kinase</keyword>
<dbReference type="InterPro" id="IPR000719">
    <property type="entry name" value="Prot_kinase_dom"/>
</dbReference>
<dbReference type="InterPro" id="IPR008271">
    <property type="entry name" value="Ser/Thr_kinase_AS"/>
</dbReference>
<gene>
    <name evidence="11" type="primary">LOC100373260</name>
</gene>
<feature type="region of interest" description="Disordered" evidence="8">
    <location>
        <begin position="1021"/>
        <end position="1051"/>
    </location>
</feature>
<feature type="region of interest" description="Disordered" evidence="8">
    <location>
        <begin position="1"/>
        <end position="377"/>
    </location>
</feature>
<feature type="compositionally biased region" description="Polar residues" evidence="8">
    <location>
        <begin position="169"/>
        <end position="186"/>
    </location>
</feature>
<feature type="compositionally biased region" description="Basic residues" evidence="8">
    <location>
        <begin position="354"/>
        <end position="370"/>
    </location>
</feature>
<feature type="compositionally biased region" description="Basic residues" evidence="8">
    <location>
        <begin position="287"/>
        <end position="315"/>
    </location>
</feature>
<evidence type="ECO:0000256" key="3">
    <source>
        <dbReference type="ARBA" id="ARBA00022679"/>
    </source>
</evidence>
<feature type="compositionally biased region" description="Low complexity" evidence="8">
    <location>
        <begin position="1038"/>
        <end position="1051"/>
    </location>
</feature>
<evidence type="ECO:0000313" key="11">
    <source>
        <dbReference type="RefSeq" id="XP_006815413.1"/>
    </source>
</evidence>
<feature type="region of interest" description="Disordered" evidence="8">
    <location>
        <begin position="866"/>
        <end position="934"/>
    </location>
</feature>
<dbReference type="Gene3D" id="1.10.510.10">
    <property type="entry name" value="Transferase(Phosphotransferase) domain 1"/>
    <property type="match status" value="1"/>
</dbReference>
<feature type="compositionally biased region" description="Acidic residues" evidence="8">
    <location>
        <begin position="452"/>
        <end position="462"/>
    </location>
</feature>
<dbReference type="PROSITE" id="PS00108">
    <property type="entry name" value="PROTEIN_KINASE_ST"/>
    <property type="match status" value="1"/>
</dbReference>
<evidence type="ECO:0000313" key="10">
    <source>
        <dbReference type="Proteomes" id="UP000694865"/>
    </source>
</evidence>
<evidence type="ECO:0000256" key="5">
    <source>
        <dbReference type="ARBA" id="ARBA00022777"/>
    </source>
</evidence>
<dbReference type="SUPFAM" id="SSF56112">
    <property type="entry name" value="Protein kinase-like (PK-like)"/>
    <property type="match status" value="1"/>
</dbReference>
<feature type="compositionally biased region" description="Polar residues" evidence="8">
    <location>
        <begin position="907"/>
        <end position="924"/>
    </location>
</feature>
<feature type="region of interest" description="Disordered" evidence="8">
    <location>
        <begin position="1308"/>
        <end position="1354"/>
    </location>
</feature>
<feature type="compositionally biased region" description="Basic and acidic residues" evidence="8">
    <location>
        <begin position="129"/>
        <end position="139"/>
    </location>
</feature>
<keyword evidence="3" id="KW-0808">Transferase</keyword>
<dbReference type="Proteomes" id="UP000694865">
    <property type="component" value="Unplaced"/>
</dbReference>
<accession>A0ABM0M5X2</accession>
<feature type="compositionally biased region" description="Low complexity" evidence="8">
    <location>
        <begin position="1167"/>
        <end position="1178"/>
    </location>
</feature>
<dbReference type="SMART" id="SM00220">
    <property type="entry name" value="S_TKc"/>
    <property type="match status" value="1"/>
</dbReference>
<feature type="compositionally biased region" description="Basic residues" evidence="8">
    <location>
        <begin position="21"/>
        <end position="36"/>
    </location>
</feature>
<evidence type="ECO:0000256" key="7">
    <source>
        <dbReference type="PROSITE-ProRule" id="PRU10141"/>
    </source>
</evidence>
<feature type="compositionally biased region" description="Basic residues" evidence="8">
    <location>
        <begin position="1"/>
        <end position="12"/>
    </location>
</feature>
<dbReference type="RefSeq" id="XP_006815413.1">
    <property type="nucleotide sequence ID" value="XM_006815350.1"/>
</dbReference>
<feature type="compositionally biased region" description="Polar residues" evidence="8">
    <location>
        <begin position="119"/>
        <end position="128"/>
    </location>
</feature>
<protein>
    <submittedName>
        <fullName evidence="11">LOW QUALITY PROTEIN: cyclin-dependent kinase 12-like</fullName>
    </submittedName>
</protein>
<evidence type="ECO:0000256" key="8">
    <source>
        <dbReference type="SAM" id="MobiDB-lite"/>
    </source>
</evidence>
<feature type="compositionally biased region" description="Low complexity" evidence="8">
    <location>
        <begin position="316"/>
        <end position="328"/>
    </location>
</feature>
<feature type="region of interest" description="Disordered" evidence="8">
    <location>
        <begin position="403"/>
        <end position="515"/>
    </location>
</feature>
<keyword evidence="10" id="KW-1185">Reference proteome</keyword>
<dbReference type="CDD" id="cd07864">
    <property type="entry name" value="STKc_CDK12"/>
    <property type="match status" value="1"/>
</dbReference>
<feature type="binding site" evidence="7">
    <location>
        <position position="576"/>
    </location>
    <ligand>
        <name>ATP</name>
        <dbReference type="ChEBI" id="CHEBI:30616"/>
    </ligand>
</feature>
<feature type="region of interest" description="Disordered" evidence="8">
    <location>
        <begin position="1095"/>
        <end position="1185"/>
    </location>
</feature>